<dbReference type="Pfam" id="PF26002">
    <property type="entry name" value="Beta-barrel_AprE"/>
    <property type="match status" value="1"/>
</dbReference>
<gene>
    <name evidence="4" type="ORF">I6H43_04895</name>
</gene>
<evidence type="ECO:0000259" key="3">
    <source>
        <dbReference type="Pfam" id="PF26002"/>
    </source>
</evidence>
<accession>A0A7T4DQM9</accession>
<dbReference type="PANTHER" id="PTHR30386:SF28">
    <property type="entry name" value="EXPORTED PROTEIN"/>
    <property type="match status" value="1"/>
</dbReference>
<keyword evidence="1" id="KW-0175">Coiled coil</keyword>
<reference evidence="4 5" key="1">
    <citation type="submission" date="2020-12" db="EMBL/GenBank/DDBJ databases">
        <title>FDA dAtabase for Regulatory Grade micrObial Sequences (FDA-ARGOS): Supporting development and validation of Infectious Disease Dx tests.</title>
        <authorList>
            <person name="Sproer C."/>
            <person name="Gronow S."/>
            <person name="Severitt S."/>
            <person name="Schroder I."/>
            <person name="Tallon L."/>
            <person name="Sadzewicz L."/>
            <person name="Zhao X."/>
            <person name="Boylan J."/>
            <person name="Ott S."/>
            <person name="Bowen H."/>
            <person name="Vavikolanu K."/>
            <person name="Mehta A."/>
            <person name="Aluvathingal J."/>
            <person name="Nadendla S."/>
            <person name="Lowell S."/>
            <person name="Myers T."/>
            <person name="Yan Y."/>
            <person name="Sichtig H."/>
        </authorList>
    </citation>
    <scope>NUCLEOTIDE SEQUENCE [LARGE SCALE GENOMIC DNA]</scope>
    <source>
        <strain evidence="4 5">FDAARGOS_986</strain>
    </source>
</reference>
<dbReference type="EMBL" id="CP066092">
    <property type="protein sequence ID" value="QQB20871.1"/>
    <property type="molecule type" value="Genomic_DNA"/>
</dbReference>
<dbReference type="PANTHER" id="PTHR30386">
    <property type="entry name" value="MEMBRANE FUSION SUBUNIT OF EMRAB-TOLC MULTIDRUG EFFLUX PUMP"/>
    <property type="match status" value="1"/>
</dbReference>
<keyword evidence="5" id="KW-1185">Reference proteome</keyword>
<dbReference type="RefSeq" id="WP_156128807.1">
    <property type="nucleotide sequence ID" value="NZ_CAWMFX010000052.1"/>
</dbReference>
<feature type="coiled-coil region" evidence="1">
    <location>
        <begin position="143"/>
        <end position="170"/>
    </location>
</feature>
<keyword evidence="2" id="KW-0472">Membrane</keyword>
<dbReference type="Gene3D" id="2.40.50.100">
    <property type="match status" value="1"/>
</dbReference>
<dbReference type="GeneID" id="69550594"/>
<name>A0A7T4DQM9_AERJA</name>
<evidence type="ECO:0000313" key="4">
    <source>
        <dbReference type="EMBL" id="QQB20871.1"/>
    </source>
</evidence>
<organism evidence="4 5">
    <name type="scientific">Aeromonas jandaei</name>
    <dbReference type="NCBI Taxonomy" id="650"/>
    <lineage>
        <taxon>Bacteria</taxon>
        <taxon>Pseudomonadati</taxon>
        <taxon>Pseudomonadota</taxon>
        <taxon>Gammaproteobacteria</taxon>
        <taxon>Aeromonadales</taxon>
        <taxon>Aeromonadaceae</taxon>
        <taxon>Aeromonas</taxon>
    </lineage>
</organism>
<protein>
    <submittedName>
        <fullName evidence="4">HlyD family efflux transporter periplasmic adaptor subunit</fullName>
    </submittedName>
</protein>
<keyword evidence="2" id="KW-0812">Transmembrane</keyword>
<sequence>MSKESDLFRSEAISAIRETKFGTVLLHQPWGYIVASGISVLIVLLIVSFSYFGIYTKKTTARGLLMPEHGILRLTSSAAGVLTRINVADESEVEKGEALFVISGEQFSGSEGIRKKISEQYNKRKILLEQNRIASNTRFHEQASITERRMRGLESELLKLDEELVLFKKRIELAQESMKRQKQLFHNKVISLSQLQLAESELLTLKGQQHTLERTHSSLTRERLELISIRDDLKTKNVIEKNAIDGEIASLQQEISENNVRYSQSIRTPVSGIVTGVTSQIGQFITAGTILASIIPSNAKLYAHIYISSDQLGFIKKGQSVKLRYSSYPYQKFGMGNGAVIDISSVPYAVQELPLHVANTIQSSNAKDVVYRVVVALDEQFINVYGRKETLKTGMYLEADIHQDTRRIYEWVLEPIYSIKGKMF</sequence>
<dbReference type="PRINTS" id="PR01490">
    <property type="entry name" value="RTXTOXIND"/>
</dbReference>
<feature type="transmembrane region" description="Helical" evidence="2">
    <location>
        <begin position="30"/>
        <end position="54"/>
    </location>
</feature>
<dbReference type="InterPro" id="IPR058982">
    <property type="entry name" value="Beta-barrel_AprE"/>
</dbReference>
<dbReference type="InterPro" id="IPR050739">
    <property type="entry name" value="MFP"/>
</dbReference>
<dbReference type="Proteomes" id="UP000595481">
    <property type="component" value="Chromosome"/>
</dbReference>
<proteinExistence type="predicted"/>
<evidence type="ECO:0000256" key="1">
    <source>
        <dbReference type="SAM" id="Coils"/>
    </source>
</evidence>
<dbReference type="Gene3D" id="2.40.30.170">
    <property type="match status" value="1"/>
</dbReference>
<evidence type="ECO:0000313" key="5">
    <source>
        <dbReference type="Proteomes" id="UP000595481"/>
    </source>
</evidence>
<feature type="domain" description="AprE-like beta-barrel" evidence="3">
    <location>
        <begin position="302"/>
        <end position="402"/>
    </location>
</feature>
<keyword evidence="2" id="KW-1133">Transmembrane helix</keyword>
<evidence type="ECO:0000256" key="2">
    <source>
        <dbReference type="SAM" id="Phobius"/>
    </source>
</evidence>